<reference evidence="2" key="2">
    <citation type="journal article" date="2015" name="Fish Shellfish Immunol.">
        <title>Early steps in the European eel (Anguilla anguilla)-Vibrio vulnificus interaction in the gills: Role of the RtxA13 toxin.</title>
        <authorList>
            <person name="Callol A."/>
            <person name="Pajuelo D."/>
            <person name="Ebbesson L."/>
            <person name="Teles M."/>
            <person name="MacKenzie S."/>
            <person name="Amaro C."/>
        </authorList>
    </citation>
    <scope>NUCLEOTIDE SEQUENCE</scope>
</reference>
<reference evidence="2" key="1">
    <citation type="submission" date="2014-11" db="EMBL/GenBank/DDBJ databases">
        <authorList>
            <person name="Amaro Gonzalez C."/>
        </authorList>
    </citation>
    <scope>NUCLEOTIDE SEQUENCE</scope>
</reference>
<feature type="region of interest" description="Disordered" evidence="1">
    <location>
        <begin position="1"/>
        <end position="23"/>
    </location>
</feature>
<proteinExistence type="predicted"/>
<organism evidence="2">
    <name type="scientific">Anguilla anguilla</name>
    <name type="common">European freshwater eel</name>
    <name type="synonym">Muraena anguilla</name>
    <dbReference type="NCBI Taxonomy" id="7936"/>
    <lineage>
        <taxon>Eukaryota</taxon>
        <taxon>Metazoa</taxon>
        <taxon>Chordata</taxon>
        <taxon>Craniata</taxon>
        <taxon>Vertebrata</taxon>
        <taxon>Euteleostomi</taxon>
        <taxon>Actinopterygii</taxon>
        <taxon>Neopterygii</taxon>
        <taxon>Teleostei</taxon>
        <taxon>Anguilliformes</taxon>
        <taxon>Anguillidae</taxon>
        <taxon>Anguilla</taxon>
    </lineage>
</organism>
<evidence type="ECO:0000313" key="2">
    <source>
        <dbReference type="EMBL" id="JAH81796.1"/>
    </source>
</evidence>
<evidence type="ECO:0000256" key="1">
    <source>
        <dbReference type="SAM" id="MobiDB-lite"/>
    </source>
</evidence>
<accession>A0A0E9VUU5</accession>
<dbReference type="EMBL" id="GBXM01026781">
    <property type="protein sequence ID" value="JAH81796.1"/>
    <property type="molecule type" value="Transcribed_RNA"/>
</dbReference>
<sequence length="35" mass="3674">MVPPHSGLGTEGPSCHVIRRGPGISKGRIKMTCDV</sequence>
<protein>
    <submittedName>
        <fullName evidence="2">Uncharacterized protein</fullName>
    </submittedName>
</protein>
<dbReference type="AlphaFoldDB" id="A0A0E9VUU5"/>
<name>A0A0E9VUU5_ANGAN</name>